<keyword evidence="4" id="KW-1185">Reference proteome</keyword>
<dbReference type="RefSeq" id="WP_053968365.1">
    <property type="nucleotide sequence ID" value="NZ_JAWJXX010000005.1"/>
</dbReference>
<name>A0A0M9ALH3_9EURY</name>
<evidence type="ECO:0000313" key="4">
    <source>
        <dbReference type="Proteomes" id="UP000037729"/>
    </source>
</evidence>
<gene>
    <name evidence="2" type="ORF">AMS69_11820</name>
    <name evidence="3" type="ORF">GOC83_10325</name>
</gene>
<dbReference type="EMBL" id="WOWB01000001">
    <property type="protein sequence ID" value="NLV06522.1"/>
    <property type="molecule type" value="Genomic_DNA"/>
</dbReference>
<dbReference type="CDD" id="cd04301">
    <property type="entry name" value="NAT_SF"/>
    <property type="match status" value="1"/>
</dbReference>
<dbReference type="SUPFAM" id="SSF55729">
    <property type="entry name" value="Acyl-CoA N-acyltransferases (Nat)"/>
    <property type="match status" value="1"/>
</dbReference>
<dbReference type="PATRIC" id="fig|1705562.3.peg.552"/>
<dbReference type="Gene3D" id="3.40.630.30">
    <property type="match status" value="1"/>
</dbReference>
<dbReference type="OrthoDB" id="125295at2157"/>
<keyword evidence="2" id="KW-0808">Transferase</keyword>
<dbReference type="PROSITE" id="PS51186">
    <property type="entry name" value="GNAT"/>
    <property type="match status" value="1"/>
</dbReference>
<proteinExistence type="predicted"/>
<accession>A0A0M9ALH3</accession>
<dbReference type="Proteomes" id="UP000037729">
    <property type="component" value="Unassembled WGS sequence"/>
</dbReference>
<reference evidence="2 4" key="1">
    <citation type="submission" date="2015-08" db="EMBL/GenBank/DDBJ databases">
        <title>Genomes of Isolates from Cabo Rojo, PR.</title>
        <authorList>
            <person name="Sanchez-Nieves R.L."/>
            <person name="Montalvo-Rodriguez R."/>
        </authorList>
    </citation>
    <scope>NUCLEOTIDE SEQUENCE [LARGE SCALE GENOMIC DNA]</scope>
    <source>
        <strain evidence="2 4">SL3</strain>
    </source>
</reference>
<dbReference type="EMBL" id="LIUF01000003">
    <property type="protein sequence ID" value="KOX93235.1"/>
    <property type="molecule type" value="Genomic_DNA"/>
</dbReference>
<evidence type="ECO:0000313" key="3">
    <source>
        <dbReference type="EMBL" id="NLV06522.1"/>
    </source>
</evidence>
<dbReference type="AlphaFoldDB" id="A0A0M9ALH3"/>
<feature type="domain" description="N-acetyltransferase" evidence="1">
    <location>
        <begin position="2"/>
        <end position="170"/>
    </location>
</feature>
<dbReference type="STRING" id="1705562.AMS69_11820"/>
<dbReference type="InterPro" id="IPR000182">
    <property type="entry name" value="GNAT_dom"/>
</dbReference>
<evidence type="ECO:0000259" key="1">
    <source>
        <dbReference type="PROSITE" id="PS51186"/>
    </source>
</evidence>
<reference evidence="3" key="2">
    <citation type="submission" date="2019-12" db="EMBL/GenBank/DDBJ databases">
        <title>The whole-genome sequencing of Haloarcula japonica strain pws8.</title>
        <authorList>
            <person name="Verma D.K."/>
            <person name="Gopal K."/>
            <person name="Prasad E.S."/>
        </authorList>
    </citation>
    <scope>NUCLEOTIDE SEQUENCE</scope>
    <source>
        <strain evidence="3">Pws8</strain>
    </source>
</reference>
<sequence>MTTIRRAFDADADGIRRVARAAWHDAYDSLESEVIDETIADWYADPLGSALHGWAGGVPANDLDDIEAVLLVAEQDGDIVGFTQGITMHTMGTMLRLYVHPDHHGEGIGTALYDRLESMFREHGVEQFRALDLASNDRSREFFENLGFERVETRTLTIGGDPYDEAVYARELSLSGDGDE</sequence>
<dbReference type="PANTHER" id="PTHR43072">
    <property type="entry name" value="N-ACETYLTRANSFERASE"/>
    <property type="match status" value="1"/>
</dbReference>
<protein>
    <submittedName>
        <fullName evidence="2 3">Acetyltransferase</fullName>
    </submittedName>
</protein>
<dbReference type="Pfam" id="PF00583">
    <property type="entry name" value="Acetyltransf_1"/>
    <property type="match status" value="1"/>
</dbReference>
<evidence type="ECO:0000313" key="2">
    <source>
        <dbReference type="EMBL" id="KOX93235.1"/>
    </source>
</evidence>
<dbReference type="Proteomes" id="UP000610611">
    <property type="component" value="Unassembled WGS sequence"/>
</dbReference>
<dbReference type="InterPro" id="IPR016181">
    <property type="entry name" value="Acyl_CoA_acyltransferase"/>
</dbReference>
<organism evidence="2 4">
    <name type="scientific">Haloarcula rubripromontorii</name>
    <dbReference type="NCBI Taxonomy" id="1705562"/>
    <lineage>
        <taxon>Archaea</taxon>
        <taxon>Methanobacteriati</taxon>
        <taxon>Methanobacteriota</taxon>
        <taxon>Stenosarchaea group</taxon>
        <taxon>Halobacteria</taxon>
        <taxon>Halobacteriales</taxon>
        <taxon>Haloarculaceae</taxon>
        <taxon>Haloarcula</taxon>
    </lineage>
</organism>
<comment type="caution">
    <text evidence="2">The sequence shown here is derived from an EMBL/GenBank/DDBJ whole genome shotgun (WGS) entry which is preliminary data.</text>
</comment>
<dbReference type="GO" id="GO:0016747">
    <property type="term" value="F:acyltransferase activity, transferring groups other than amino-acyl groups"/>
    <property type="evidence" value="ECO:0007669"/>
    <property type="project" value="InterPro"/>
</dbReference>
<dbReference type="PANTHER" id="PTHR43072:SF52">
    <property type="entry name" value="GCN5-RELATED N-ACETYLTRANSFERASE"/>
    <property type="match status" value="1"/>
</dbReference>